<gene>
    <name evidence="1" type="ORF">BO94DRAFT_580275</name>
</gene>
<proteinExistence type="predicted"/>
<dbReference type="GeneID" id="37117457"/>
<accession>A0A317XGJ0</accession>
<evidence type="ECO:0000313" key="1">
    <source>
        <dbReference type="EMBL" id="PWY96428.1"/>
    </source>
</evidence>
<keyword evidence="2" id="KW-1185">Reference proteome</keyword>
<dbReference type="OrthoDB" id="2129688at2759"/>
<dbReference type="RefSeq" id="XP_025473189.1">
    <property type="nucleotide sequence ID" value="XM_025615314.1"/>
</dbReference>
<evidence type="ECO:0000313" key="2">
    <source>
        <dbReference type="Proteomes" id="UP000246702"/>
    </source>
</evidence>
<organism evidence="1 2">
    <name type="scientific">Aspergillus sclerotioniger CBS 115572</name>
    <dbReference type="NCBI Taxonomy" id="1450535"/>
    <lineage>
        <taxon>Eukaryota</taxon>
        <taxon>Fungi</taxon>
        <taxon>Dikarya</taxon>
        <taxon>Ascomycota</taxon>
        <taxon>Pezizomycotina</taxon>
        <taxon>Eurotiomycetes</taxon>
        <taxon>Eurotiomycetidae</taxon>
        <taxon>Eurotiales</taxon>
        <taxon>Aspergillaceae</taxon>
        <taxon>Aspergillus</taxon>
        <taxon>Aspergillus subgen. Circumdati</taxon>
    </lineage>
</organism>
<dbReference type="Proteomes" id="UP000246702">
    <property type="component" value="Unassembled WGS sequence"/>
</dbReference>
<comment type="caution">
    <text evidence="1">The sequence shown here is derived from an EMBL/GenBank/DDBJ whole genome shotgun (WGS) entry which is preliminary data.</text>
</comment>
<evidence type="ECO:0008006" key="3">
    <source>
        <dbReference type="Google" id="ProtNLM"/>
    </source>
</evidence>
<reference evidence="1 2" key="1">
    <citation type="submission" date="2016-12" db="EMBL/GenBank/DDBJ databases">
        <title>The genomes of Aspergillus section Nigri reveals drivers in fungal speciation.</title>
        <authorList>
            <consortium name="DOE Joint Genome Institute"/>
            <person name="Vesth T.C."/>
            <person name="Nybo J."/>
            <person name="Theobald S."/>
            <person name="Brandl J."/>
            <person name="Frisvad J.C."/>
            <person name="Nielsen K.F."/>
            <person name="Lyhne E.K."/>
            <person name="Kogle M.E."/>
            <person name="Kuo A."/>
            <person name="Riley R."/>
            <person name="Clum A."/>
            <person name="Nolan M."/>
            <person name="Lipzen A."/>
            <person name="Salamov A."/>
            <person name="Henrissat B."/>
            <person name="Wiebenga A."/>
            <person name="De Vries R.P."/>
            <person name="Grigoriev I.V."/>
            <person name="Mortensen U.H."/>
            <person name="Andersen M.R."/>
            <person name="Baker S.E."/>
        </authorList>
    </citation>
    <scope>NUCLEOTIDE SEQUENCE [LARGE SCALE GENOMIC DNA]</scope>
    <source>
        <strain evidence="1 2">CBS 115572</strain>
    </source>
</reference>
<dbReference type="PANTHER" id="PTHR38119">
    <property type="entry name" value="BTB DOMAIN-CONTAINING PROTEIN-RELATED"/>
    <property type="match status" value="1"/>
</dbReference>
<name>A0A317XGJ0_9EURO</name>
<sequence length="514" mass="57847">MEHSSFPKFIDGDIKLTVQPDVYRLHSQVLAAASKVLGNLVSPYHEIGPLPYIQGMNHLGIREINLVGDAAHKLGVFQIQEPHYFNNEVIGFADLSSFPVWPEKTRRCWENMFKMFYKINPTLHDGGTPSNLLKNSLELVELGEDIEATHVVFPAIGTALEVYDQELYHCIANDPINWNKLGMKIQSTLIFQESVIHLVGRWNSLTDDGFKSLSESALQLCSKKHDEVLMLKQIVEQRILNHQPGAIRHANPADSKCRDVYMWMAIAFFRQWLCQTIADSQNHRALDGGATFYRAIGSGGRAYLEVIDQSSLVLLFPIDHGEVKIIEERLTKLKDQVKNLAASLLVNRSRYDPKAWGELPYLTCCKLYNQDFPWKVDTLENADHYQTEDDVMSLPPIPPCQPDTGSTVPTYGDVMVSSSPSQLLADISFTSTLDSMNSFLSSDTTWDMDPDFVPILPSRPLFTPFDVVTDALYQNQLYGLGLLNVFDNTLLPLPVDLEATTCSPQQQNPTLNLT</sequence>
<dbReference type="AlphaFoldDB" id="A0A317XGJ0"/>
<dbReference type="EMBL" id="MSFK01000001">
    <property type="protein sequence ID" value="PWY96428.1"/>
    <property type="molecule type" value="Genomic_DNA"/>
</dbReference>
<dbReference type="STRING" id="1450535.A0A317XGJ0"/>
<protein>
    <recommendedName>
        <fullName evidence="3">BTB domain-containing protein</fullName>
    </recommendedName>
</protein>
<dbReference type="PANTHER" id="PTHR38119:SF2">
    <property type="entry name" value="TRANSCRIPTION FACTOR DOMAIN-CONTAINING PROTEIN"/>
    <property type="match status" value="1"/>
</dbReference>